<comment type="caution">
    <text evidence="3">The sequence shown here is derived from an EMBL/GenBank/DDBJ whole genome shotgun (WGS) entry which is preliminary data.</text>
</comment>
<dbReference type="Gene3D" id="3.40.50.1820">
    <property type="entry name" value="alpha/beta hydrolase"/>
    <property type="match status" value="1"/>
</dbReference>
<evidence type="ECO:0000259" key="2">
    <source>
        <dbReference type="Pfam" id="PF20434"/>
    </source>
</evidence>
<reference evidence="3 4" key="1">
    <citation type="journal article" date="2018" name="IMA Fungus">
        <title>IMA Genome-F 9: Draft genome sequence of Annulohypoxylon stygium, Aspergillus mulundensis, Berkeleyomyces basicola (syn. Thielaviopsis basicola), Ceratocystis smalleyi, two Cercospora beticola strains, Coleophoma cylindrospora, Fusarium fracticaudum, Phialophora cf. hyalina, and Morchella septimelata.</title>
        <authorList>
            <person name="Wingfield B.D."/>
            <person name="Bills G.F."/>
            <person name="Dong Y."/>
            <person name="Huang W."/>
            <person name="Nel W.J."/>
            <person name="Swalarsk-Parry B.S."/>
            <person name="Vaghefi N."/>
            <person name="Wilken P.M."/>
            <person name="An Z."/>
            <person name="de Beer Z.W."/>
            <person name="De Vos L."/>
            <person name="Chen L."/>
            <person name="Duong T.A."/>
            <person name="Gao Y."/>
            <person name="Hammerbacher A."/>
            <person name="Kikkert J.R."/>
            <person name="Li Y."/>
            <person name="Li H."/>
            <person name="Li K."/>
            <person name="Li Q."/>
            <person name="Liu X."/>
            <person name="Ma X."/>
            <person name="Naidoo K."/>
            <person name="Pethybridge S.J."/>
            <person name="Sun J."/>
            <person name="Steenkamp E.T."/>
            <person name="van der Nest M.A."/>
            <person name="van Wyk S."/>
            <person name="Wingfield M.J."/>
            <person name="Xiong C."/>
            <person name="Yue Q."/>
            <person name="Zhang X."/>
        </authorList>
    </citation>
    <scope>NUCLEOTIDE SEQUENCE [LARGE SCALE GENOMIC DNA]</scope>
    <source>
        <strain evidence="3 4">BP6252</strain>
    </source>
</reference>
<dbReference type="OrthoDB" id="433474at2759"/>
<keyword evidence="4" id="KW-1185">Reference proteome</keyword>
<dbReference type="InterPro" id="IPR050300">
    <property type="entry name" value="GDXG_lipolytic_enzyme"/>
</dbReference>
<evidence type="ECO:0000256" key="1">
    <source>
        <dbReference type="ARBA" id="ARBA00022801"/>
    </source>
</evidence>
<dbReference type="PANTHER" id="PTHR48081:SF33">
    <property type="entry name" value="KYNURENINE FORMAMIDASE"/>
    <property type="match status" value="1"/>
</dbReference>
<dbReference type="Proteomes" id="UP000256645">
    <property type="component" value="Unassembled WGS sequence"/>
</dbReference>
<dbReference type="InterPro" id="IPR049492">
    <property type="entry name" value="BD-FAE-like_dom"/>
</dbReference>
<protein>
    <recommendedName>
        <fullName evidence="2">BD-FAE-like domain-containing protein</fullName>
    </recommendedName>
</protein>
<keyword evidence="1" id="KW-0378">Hydrolase</keyword>
<feature type="domain" description="BD-FAE-like" evidence="2">
    <location>
        <begin position="55"/>
        <end position="163"/>
    </location>
</feature>
<proteinExistence type="predicted"/>
<gene>
    <name evidence="3" type="ORF">BP6252_10596</name>
</gene>
<dbReference type="InterPro" id="IPR029058">
    <property type="entry name" value="AB_hydrolase_fold"/>
</dbReference>
<dbReference type="AlphaFoldDB" id="A0A3D8QT29"/>
<dbReference type="Pfam" id="PF20434">
    <property type="entry name" value="BD-FAE"/>
    <property type="match status" value="1"/>
</dbReference>
<dbReference type="STRING" id="1849047.A0A3D8QT29"/>
<organism evidence="3 4">
    <name type="scientific">Coleophoma cylindrospora</name>
    <dbReference type="NCBI Taxonomy" id="1849047"/>
    <lineage>
        <taxon>Eukaryota</taxon>
        <taxon>Fungi</taxon>
        <taxon>Dikarya</taxon>
        <taxon>Ascomycota</taxon>
        <taxon>Pezizomycotina</taxon>
        <taxon>Leotiomycetes</taxon>
        <taxon>Helotiales</taxon>
        <taxon>Dermateaceae</taxon>
        <taxon>Coleophoma</taxon>
    </lineage>
</organism>
<evidence type="ECO:0000313" key="4">
    <source>
        <dbReference type="Proteomes" id="UP000256645"/>
    </source>
</evidence>
<dbReference type="GO" id="GO:0016787">
    <property type="term" value="F:hydrolase activity"/>
    <property type="evidence" value="ECO:0007669"/>
    <property type="project" value="UniProtKB-KW"/>
</dbReference>
<dbReference type="EMBL" id="PDLM01000012">
    <property type="protein sequence ID" value="RDW64945.1"/>
    <property type="molecule type" value="Genomic_DNA"/>
</dbReference>
<dbReference type="SUPFAM" id="SSF53474">
    <property type="entry name" value="alpha/beta-Hydrolases"/>
    <property type="match status" value="1"/>
</dbReference>
<dbReference type="PANTHER" id="PTHR48081">
    <property type="entry name" value="AB HYDROLASE SUPERFAMILY PROTEIN C4A8.06C"/>
    <property type="match status" value="1"/>
</dbReference>
<sequence>MDATRQLHESTGPAIQKILFPCMKIWGPLLLKHKDAILSIPKATEAYGSHPRQKLDIYLPPSSPETAPILVFAYGGGLIGGDKIVPDMMIPEGLMYHNLGAFFANRGFRTIIPDYRRVNSSRGGEDAVYPSGGEDISLVLKWLEKYVGESKADLFLMGNSAGGLHTLTFLLDPIFFAQRKALLDGSGRLALKGFIGLSVPHHFKSADSTRLDINERYFGPPADVESRCPYGLLKSATRSGKSRTETAVPPTLVLLDEFDPEDEISETVNDFVGLWKEAWGDEGLSFDVIQGHNHISPPPALMSGEGEQWGEDVVKWMRSVGA</sequence>
<accession>A0A3D8QT29</accession>
<name>A0A3D8QT29_9HELO</name>
<evidence type="ECO:0000313" key="3">
    <source>
        <dbReference type="EMBL" id="RDW64945.1"/>
    </source>
</evidence>